<reference evidence="2 3" key="3">
    <citation type="journal article" date="2010" name="BMC Genomics">
        <title>Transcriptome sequencing and comparative analysis of cucumber flowers with different sex types.</title>
        <authorList>
            <person name="Guo S."/>
            <person name="Zheng Y."/>
            <person name="Joung J.G."/>
            <person name="Liu S."/>
            <person name="Zhang Z."/>
            <person name="Crasta O.R."/>
            <person name="Sobral B.W."/>
            <person name="Xu Y."/>
            <person name="Huang S."/>
            <person name="Fei Z."/>
        </authorList>
    </citation>
    <scope>NUCLEOTIDE SEQUENCE [LARGE SCALE GENOMIC DNA]</scope>
    <source>
        <strain evidence="3">cv. 9930</strain>
    </source>
</reference>
<dbReference type="AlphaFoldDB" id="A0A0A0KLX9"/>
<keyword evidence="3" id="KW-1185">Reference proteome</keyword>
<evidence type="ECO:0000313" key="3">
    <source>
        <dbReference type="Proteomes" id="UP000029981"/>
    </source>
</evidence>
<dbReference type="STRING" id="3659.A0A0A0KLX9"/>
<evidence type="ECO:0008006" key="4">
    <source>
        <dbReference type="Google" id="ProtNLM"/>
    </source>
</evidence>
<keyword evidence="1" id="KW-0812">Transmembrane</keyword>
<dbReference type="PANTHER" id="PTHR33726">
    <property type="entry name" value="TRANSMEMBRANE PROTEIN"/>
    <property type="match status" value="1"/>
</dbReference>
<reference evidence="2 3" key="4">
    <citation type="journal article" date="2011" name="BMC Genomics">
        <title>RNA-Seq improves annotation of protein-coding genes in the cucumber genome.</title>
        <authorList>
            <person name="Li Z."/>
            <person name="Zhang Z."/>
            <person name="Yan P."/>
            <person name="Huang S."/>
            <person name="Fei Z."/>
            <person name="Lin K."/>
        </authorList>
    </citation>
    <scope>NUCLEOTIDE SEQUENCE [LARGE SCALE GENOMIC DNA]</scope>
    <source>
        <strain evidence="3">cv. 9930</strain>
    </source>
</reference>
<proteinExistence type="predicted"/>
<sequence length="79" mass="9528">MDDAIDRKKTKTMKKRVFSFQRLRDSWKWKFLKNFKWKRLNLQMGFFDAIIFRIVSLFETVALVGIASFFFLCCGGCRF</sequence>
<reference evidence="2 3" key="1">
    <citation type="journal article" date="2009" name="Nat. Genet.">
        <title>The genome of the cucumber, Cucumis sativus L.</title>
        <authorList>
            <person name="Huang S."/>
            <person name="Li R."/>
            <person name="Zhang Z."/>
            <person name="Li L."/>
            <person name="Gu X."/>
            <person name="Fan W."/>
            <person name="Lucas W.J."/>
            <person name="Wang X."/>
            <person name="Xie B."/>
            <person name="Ni P."/>
            <person name="Ren Y."/>
            <person name="Zhu H."/>
            <person name="Li J."/>
            <person name="Lin K."/>
            <person name="Jin W."/>
            <person name="Fei Z."/>
            <person name="Li G."/>
            <person name="Staub J."/>
            <person name="Kilian A."/>
            <person name="van der Vossen E.A."/>
            <person name="Wu Y."/>
            <person name="Guo J."/>
            <person name="He J."/>
            <person name="Jia Z."/>
            <person name="Ren Y."/>
            <person name="Tian G."/>
            <person name="Lu Y."/>
            <person name="Ruan J."/>
            <person name="Qian W."/>
            <person name="Wang M."/>
            <person name="Huang Q."/>
            <person name="Li B."/>
            <person name="Xuan Z."/>
            <person name="Cao J."/>
            <person name="Asan"/>
            <person name="Wu Z."/>
            <person name="Zhang J."/>
            <person name="Cai Q."/>
            <person name="Bai Y."/>
            <person name="Zhao B."/>
            <person name="Han Y."/>
            <person name="Li Y."/>
            <person name="Li X."/>
            <person name="Wang S."/>
            <person name="Shi Q."/>
            <person name="Liu S."/>
            <person name="Cho W.K."/>
            <person name="Kim J.Y."/>
            <person name="Xu Y."/>
            <person name="Heller-Uszynska K."/>
            <person name="Miao H."/>
            <person name="Cheng Z."/>
            <person name="Zhang S."/>
            <person name="Wu J."/>
            <person name="Yang Y."/>
            <person name="Kang H."/>
            <person name="Li M."/>
            <person name="Liang H."/>
            <person name="Ren X."/>
            <person name="Shi Z."/>
            <person name="Wen M."/>
            <person name="Jian M."/>
            <person name="Yang H."/>
            <person name="Zhang G."/>
            <person name="Yang Z."/>
            <person name="Chen R."/>
            <person name="Liu S."/>
            <person name="Li J."/>
            <person name="Ma L."/>
            <person name="Liu H."/>
            <person name="Zhou Y."/>
            <person name="Zhao J."/>
            <person name="Fang X."/>
            <person name="Li G."/>
            <person name="Fang L."/>
            <person name="Li Y."/>
            <person name="Liu D."/>
            <person name="Zheng H."/>
            <person name="Zhang Y."/>
            <person name="Qin N."/>
            <person name="Li Z."/>
            <person name="Yang G."/>
            <person name="Yang S."/>
            <person name="Bolund L."/>
            <person name="Kristiansen K."/>
            <person name="Zheng H."/>
            <person name="Li S."/>
            <person name="Zhang X."/>
            <person name="Yang H."/>
            <person name="Wang J."/>
            <person name="Sun R."/>
            <person name="Zhang B."/>
            <person name="Jiang S."/>
            <person name="Wang J."/>
            <person name="Du Y."/>
            <person name="Li S."/>
        </authorList>
    </citation>
    <scope>NUCLEOTIDE SEQUENCE [LARGE SCALE GENOMIC DNA]</scope>
    <source>
        <strain evidence="3">cv. 9930</strain>
    </source>
</reference>
<protein>
    <recommendedName>
        <fullName evidence="4">Transmembrane protein</fullName>
    </recommendedName>
</protein>
<dbReference type="Proteomes" id="UP000029981">
    <property type="component" value="Chromosome 6"/>
</dbReference>
<name>A0A0A0KLX9_CUCSA</name>
<feature type="transmembrane region" description="Helical" evidence="1">
    <location>
        <begin position="46"/>
        <end position="72"/>
    </location>
</feature>
<keyword evidence="1" id="KW-1133">Transmembrane helix</keyword>
<dbReference type="PANTHER" id="PTHR33726:SF3">
    <property type="entry name" value="TRANSMEMBRANE PROTEIN"/>
    <property type="match status" value="1"/>
</dbReference>
<gene>
    <name evidence="2" type="ORF">Csa_6G522750</name>
</gene>
<dbReference type="Gramene" id="KGN49382">
    <property type="protein sequence ID" value="KGN49382"/>
    <property type="gene ID" value="Csa_6G522750"/>
</dbReference>
<evidence type="ECO:0000313" key="2">
    <source>
        <dbReference type="EMBL" id="KGN49382.1"/>
    </source>
</evidence>
<dbReference type="EMBL" id="CM002927">
    <property type="protein sequence ID" value="KGN49382.1"/>
    <property type="molecule type" value="Genomic_DNA"/>
</dbReference>
<evidence type="ECO:0000256" key="1">
    <source>
        <dbReference type="SAM" id="Phobius"/>
    </source>
</evidence>
<reference evidence="2 3" key="2">
    <citation type="journal article" date="2009" name="PLoS ONE">
        <title>An integrated genetic and cytogenetic map of the cucumber genome.</title>
        <authorList>
            <person name="Ren Y."/>
            <person name="Zhang Z."/>
            <person name="Liu J."/>
            <person name="Staub J.E."/>
            <person name="Han Y."/>
            <person name="Cheng Z."/>
            <person name="Li X."/>
            <person name="Lu J."/>
            <person name="Miao H."/>
            <person name="Kang H."/>
            <person name="Xie B."/>
            <person name="Gu X."/>
            <person name="Wang X."/>
            <person name="Du Y."/>
            <person name="Jin W."/>
            <person name="Huang S."/>
        </authorList>
    </citation>
    <scope>NUCLEOTIDE SEQUENCE [LARGE SCALE GENOMIC DNA]</scope>
    <source>
        <strain evidence="3">cv. 9930</strain>
    </source>
</reference>
<organism evidence="2 3">
    <name type="scientific">Cucumis sativus</name>
    <name type="common">Cucumber</name>
    <dbReference type="NCBI Taxonomy" id="3659"/>
    <lineage>
        <taxon>Eukaryota</taxon>
        <taxon>Viridiplantae</taxon>
        <taxon>Streptophyta</taxon>
        <taxon>Embryophyta</taxon>
        <taxon>Tracheophyta</taxon>
        <taxon>Spermatophyta</taxon>
        <taxon>Magnoliopsida</taxon>
        <taxon>eudicotyledons</taxon>
        <taxon>Gunneridae</taxon>
        <taxon>Pentapetalae</taxon>
        <taxon>rosids</taxon>
        <taxon>fabids</taxon>
        <taxon>Cucurbitales</taxon>
        <taxon>Cucurbitaceae</taxon>
        <taxon>Benincaseae</taxon>
        <taxon>Cucumis</taxon>
    </lineage>
</organism>
<dbReference type="OMA" id="FDAIIFR"/>
<keyword evidence="1" id="KW-0472">Membrane</keyword>
<accession>A0A0A0KLX9</accession>